<feature type="region of interest" description="Disordered" evidence="4">
    <location>
        <begin position="1"/>
        <end position="40"/>
    </location>
</feature>
<dbReference type="EC" id="3.1.1.-" evidence="3"/>
<evidence type="ECO:0000256" key="4">
    <source>
        <dbReference type="SAM" id="MobiDB-lite"/>
    </source>
</evidence>
<comment type="similarity">
    <text evidence="1 3">Belongs to the type-B carboxylesterase/lipase family.</text>
</comment>
<organism evidence="6 7">
    <name type="scientific">Prorocentrum cordatum</name>
    <dbReference type="NCBI Taxonomy" id="2364126"/>
    <lineage>
        <taxon>Eukaryota</taxon>
        <taxon>Sar</taxon>
        <taxon>Alveolata</taxon>
        <taxon>Dinophyceae</taxon>
        <taxon>Prorocentrales</taxon>
        <taxon>Prorocentraceae</taxon>
        <taxon>Prorocentrum</taxon>
    </lineage>
</organism>
<feature type="compositionally biased region" description="Low complexity" evidence="4">
    <location>
        <begin position="10"/>
        <end position="22"/>
    </location>
</feature>
<name>A0ABN9UG33_9DINO</name>
<protein>
    <recommendedName>
        <fullName evidence="3">Carboxylic ester hydrolase</fullName>
        <ecNumber evidence="3">3.1.1.-</ecNumber>
    </recommendedName>
</protein>
<comment type="caution">
    <text evidence="6">The sequence shown here is derived from an EMBL/GenBank/DDBJ whole genome shotgun (WGS) entry which is preliminary data.</text>
</comment>
<reference evidence="6" key="1">
    <citation type="submission" date="2023-10" db="EMBL/GenBank/DDBJ databases">
        <authorList>
            <person name="Chen Y."/>
            <person name="Shah S."/>
            <person name="Dougan E. K."/>
            <person name="Thang M."/>
            <person name="Chan C."/>
        </authorList>
    </citation>
    <scope>NUCLEOTIDE SEQUENCE [LARGE SCALE GENOMIC DNA]</scope>
</reference>
<dbReference type="EMBL" id="CAUYUJ010015752">
    <property type="protein sequence ID" value="CAK0857749.1"/>
    <property type="molecule type" value="Genomic_DNA"/>
</dbReference>
<evidence type="ECO:0000256" key="2">
    <source>
        <dbReference type="ARBA" id="ARBA00022801"/>
    </source>
</evidence>
<dbReference type="InterPro" id="IPR019826">
    <property type="entry name" value="Carboxylesterase_B_AS"/>
</dbReference>
<evidence type="ECO:0000256" key="3">
    <source>
        <dbReference type="RuleBase" id="RU361235"/>
    </source>
</evidence>
<dbReference type="InterPro" id="IPR029058">
    <property type="entry name" value="AB_hydrolase_fold"/>
</dbReference>
<evidence type="ECO:0000256" key="1">
    <source>
        <dbReference type="ARBA" id="ARBA00005964"/>
    </source>
</evidence>
<sequence>MRAWAPRGVDAGPAAAPPSAADGSEEDGPPPAAAPARPRGARRALAASAASLGAAAALGACAVAARGGARGAARGAARGGTALFEEEAGPLVNTPAGLLRGTLREGVACFLGVPFGRPPVRFAAPEPAEPWGGVRDTTRTPPRCHTHHDNVSSRDTSEDCLFLNVCTLADSLVGGGKLQPVVVHFHGGAFRAGACGGHGNDVFPRLTGGVYVCPSYRLGVLGFFSTSAAAPLALGLLDQQLALRWVQQTARAFGGDPERVLITGQSAGGASVVGHLVMPSSAGLFTSASIMSPGGHPGWKAGPAAAGGVDDWVASEDLLRSSAELARRLGCRGPADLGCLRAVAAEEVVEAAEGHQMRFAPSLPGNQFPLGLIRKGRWNRVPLVVGSCSCEGLKSRGRGLLASSNISEEKFREQLLRHGFDEQRGSAVGLELIHLADATMSADPLVF</sequence>
<feature type="region of interest" description="Disordered" evidence="4">
    <location>
        <begin position="124"/>
        <end position="150"/>
    </location>
</feature>
<dbReference type="InterPro" id="IPR050309">
    <property type="entry name" value="Type-B_Carboxylest/Lipase"/>
</dbReference>
<dbReference type="Proteomes" id="UP001189429">
    <property type="component" value="Unassembled WGS sequence"/>
</dbReference>
<dbReference type="PROSITE" id="PS00122">
    <property type="entry name" value="CARBOXYLESTERASE_B_1"/>
    <property type="match status" value="1"/>
</dbReference>
<dbReference type="SUPFAM" id="SSF53474">
    <property type="entry name" value="alpha/beta-Hydrolases"/>
    <property type="match status" value="1"/>
</dbReference>
<accession>A0ABN9UG33</accession>
<feature type="domain" description="Carboxylesterase type B" evidence="5">
    <location>
        <begin position="90"/>
        <end position="417"/>
    </location>
</feature>
<dbReference type="InterPro" id="IPR002018">
    <property type="entry name" value="CarbesteraseB"/>
</dbReference>
<proteinExistence type="inferred from homology"/>
<evidence type="ECO:0000259" key="5">
    <source>
        <dbReference type="Pfam" id="PF00135"/>
    </source>
</evidence>
<dbReference type="Pfam" id="PF00135">
    <property type="entry name" value="COesterase"/>
    <property type="match status" value="1"/>
</dbReference>
<evidence type="ECO:0000313" key="6">
    <source>
        <dbReference type="EMBL" id="CAK0857749.1"/>
    </source>
</evidence>
<dbReference type="PANTHER" id="PTHR11559">
    <property type="entry name" value="CARBOXYLESTERASE"/>
    <property type="match status" value="1"/>
</dbReference>
<keyword evidence="7" id="KW-1185">Reference proteome</keyword>
<dbReference type="Gene3D" id="3.40.50.1820">
    <property type="entry name" value="alpha/beta hydrolase"/>
    <property type="match status" value="1"/>
</dbReference>
<evidence type="ECO:0000313" key="7">
    <source>
        <dbReference type="Proteomes" id="UP001189429"/>
    </source>
</evidence>
<keyword evidence="2 3" id="KW-0378">Hydrolase</keyword>
<gene>
    <name evidence="6" type="ORF">PCOR1329_LOCUS47738</name>
</gene>